<keyword evidence="2" id="KW-1185">Reference proteome</keyword>
<sequence>MRDRNGYRIAVRLAGGVERQGVENNDASRPQHRGQVCGEVHADSSHYGRRVIGIS</sequence>
<dbReference type="Proteomes" id="UP001335729">
    <property type="component" value="Unassembled WGS sequence"/>
</dbReference>
<evidence type="ECO:0000313" key="2">
    <source>
        <dbReference type="Proteomes" id="UP001335729"/>
    </source>
</evidence>
<comment type="caution">
    <text evidence="1">The sequence shown here is derived from an EMBL/GenBank/DDBJ whole genome shotgun (WGS) entry which is preliminary data.</text>
</comment>
<evidence type="ECO:0000313" key="1">
    <source>
        <dbReference type="EMBL" id="MEE4025353.1"/>
    </source>
</evidence>
<organism evidence="1 2">
    <name type="scientific">Gordonia prachuapensis</name>
    <dbReference type="NCBI Taxonomy" id="3115651"/>
    <lineage>
        <taxon>Bacteria</taxon>
        <taxon>Bacillati</taxon>
        <taxon>Actinomycetota</taxon>
        <taxon>Actinomycetes</taxon>
        <taxon>Mycobacteriales</taxon>
        <taxon>Gordoniaceae</taxon>
        <taxon>Gordonia</taxon>
    </lineage>
</organism>
<reference evidence="1 2" key="1">
    <citation type="submission" date="2024-01" db="EMBL/GenBank/DDBJ databases">
        <title>Draft genome sequence of Gordonia sp. PKS22-38.</title>
        <authorList>
            <person name="Suphannarot A."/>
            <person name="Mingma R."/>
        </authorList>
    </citation>
    <scope>NUCLEOTIDE SEQUENCE [LARGE SCALE GENOMIC DNA]</scope>
    <source>
        <strain evidence="1 2">PKS22-38</strain>
    </source>
</reference>
<dbReference type="EMBL" id="JAZDUE010000019">
    <property type="protein sequence ID" value="MEE4025353.1"/>
    <property type="molecule type" value="Genomic_DNA"/>
</dbReference>
<protein>
    <submittedName>
        <fullName evidence="1">Uncharacterized protein</fullName>
    </submittedName>
</protein>
<accession>A0ABU7MYC9</accession>
<gene>
    <name evidence="1" type="ORF">V1Y59_19870</name>
</gene>
<dbReference type="RefSeq" id="WP_330506851.1">
    <property type="nucleotide sequence ID" value="NZ_JAZDUE010000019.1"/>
</dbReference>
<name>A0ABU7MYC9_9ACTN</name>
<proteinExistence type="predicted"/>